<feature type="transmembrane region" description="Helical" evidence="1">
    <location>
        <begin position="12"/>
        <end position="33"/>
    </location>
</feature>
<organism evidence="2 3">
    <name type="scientific">Butyrivibrio proteoclasticus</name>
    <dbReference type="NCBI Taxonomy" id="43305"/>
    <lineage>
        <taxon>Bacteria</taxon>
        <taxon>Bacillati</taxon>
        <taxon>Bacillota</taxon>
        <taxon>Clostridia</taxon>
        <taxon>Lachnospirales</taxon>
        <taxon>Lachnospiraceae</taxon>
        <taxon>Butyrivibrio</taxon>
    </lineage>
</organism>
<proteinExistence type="predicted"/>
<evidence type="ECO:0000256" key="1">
    <source>
        <dbReference type="SAM" id="Phobius"/>
    </source>
</evidence>
<feature type="transmembrane region" description="Helical" evidence="1">
    <location>
        <begin position="166"/>
        <end position="182"/>
    </location>
</feature>
<feature type="transmembrane region" description="Helical" evidence="1">
    <location>
        <begin position="571"/>
        <end position="595"/>
    </location>
</feature>
<keyword evidence="3" id="KW-1185">Reference proteome</keyword>
<feature type="transmembrane region" description="Helical" evidence="1">
    <location>
        <begin position="218"/>
        <end position="240"/>
    </location>
</feature>
<accession>A0A1I5PVS8</accession>
<protein>
    <submittedName>
        <fullName evidence="2">Uncharacterized protein</fullName>
    </submittedName>
</protein>
<dbReference type="Proteomes" id="UP000182624">
    <property type="component" value="Unassembled WGS sequence"/>
</dbReference>
<keyword evidence="1" id="KW-0472">Membrane</keyword>
<feature type="transmembrane region" description="Helical" evidence="1">
    <location>
        <begin position="602"/>
        <end position="620"/>
    </location>
</feature>
<sequence>MFRKLHVNKISIVVLMFCVMRVYIQSMLPLYPIDAAGVDDMLMVSYANLLGEDNLFLGDYSFYTLLKLPGYGMFLWLNNLLNTRYSVLLGILYSSGCLLLFKTMKDLTQDTLKAFLTFFITLFCPVMFAPKVGGRIYCTALVPVLTVYIAALYIGIIGRVNMRKSSLLYLLLAGGIYGFYRIVRYDHIWMTLFMIGVSIVVAVIIINAEGFIVLRKIIALLIPFIIGIAITTTLKTINYFNYGIYATSDFNEMHFAEMCKYIMAIEPTEEYEGVYVSMETLHKAADVSPNLKKLVDNRDLLGWDSQNEKGEVWIDLYAWNLRYAADNLNLYTNPIECDLYYKQICDDLKNAFDSGKLKKRNIIAISPFSAPLTVKDIPQMIKYSVVEGLDNVFHFNPIDIEWRYTDFASDNQYTLLFEDFTNEELVSKNELSQSMTITGWFFPKNGQDKLEILLIDKEGKVIQIQFVDSQDVYDAKKVEQAKCSRVKLDVLTDEDFNVEESSIKIRLSLNNKPVYEDYLNNFVNGISIDGIEYYIDDVSYYQPNEAAVQKLENYKENERLFKNAVIVIQRLSSFVVFFVFAVTIGEIVIFINSVVKKKKEDVLPLVLKLGLIITMWIIVLMQSERNFSEWSSFYACYSAGAYVFYCILIGLCINTCIDWKRTCKMKV</sequence>
<feature type="transmembrane region" description="Helical" evidence="1">
    <location>
        <begin position="112"/>
        <end position="128"/>
    </location>
</feature>
<feature type="transmembrane region" description="Helical" evidence="1">
    <location>
        <begin position="632"/>
        <end position="657"/>
    </location>
</feature>
<dbReference type="RefSeq" id="WP_074882947.1">
    <property type="nucleotide sequence ID" value="NZ_FOXO01000001.1"/>
</dbReference>
<evidence type="ECO:0000313" key="3">
    <source>
        <dbReference type="Proteomes" id="UP000182624"/>
    </source>
</evidence>
<keyword evidence="1" id="KW-0812">Transmembrane</keyword>
<gene>
    <name evidence="2" type="ORF">SAMN04487928_101166</name>
</gene>
<keyword evidence="1" id="KW-1133">Transmembrane helix</keyword>
<dbReference type="OrthoDB" id="447058at2"/>
<dbReference type="AlphaFoldDB" id="A0A1I5PVS8"/>
<dbReference type="EMBL" id="FOXO01000001">
    <property type="protein sequence ID" value="SFP38064.1"/>
    <property type="molecule type" value="Genomic_DNA"/>
</dbReference>
<feature type="transmembrane region" description="Helical" evidence="1">
    <location>
        <begin position="134"/>
        <end position="154"/>
    </location>
</feature>
<evidence type="ECO:0000313" key="2">
    <source>
        <dbReference type="EMBL" id="SFP38064.1"/>
    </source>
</evidence>
<reference evidence="3" key="1">
    <citation type="submission" date="2016-10" db="EMBL/GenBank/DDBJ databases">
        <authorList>
            <person name="Varghese N."/>
            <person name="Submissions S."/>
        </authorList>
    </citation>
    <scope>NUCLEOTIDE SEQUENCE [LARGE SCALE GENOMIC DNA]</scope>
    <source>
        <strain evidence="3">P18</strain>
    </source>
</reference>
<feature type="transmembrane region" description="Helical" evidence="1">
    <location>
        <begin position="188"/>
        <end position="206"/>
    </location>
</feature>
<name>A0A1I5PVS8_9FIRM</name>